<dbReference type="SMART" id="SM00534">
    <property type="entry name" value="MUTSac"/>
    <property type="match status" value="1"/>
</dbReference>
<keyword evidence="3" id="KW-0238">DNA-binding</keyword>
<evidence type="ECO:0000256" key="3">
    <source>
        <dbReference type="ARBA" id="ARBA00023125"/>
    </source>
</evidence>
<evidence type="ECO:0000256" key="1">
    <source>
        <dbReference type="ARBA" id="ARBA00022741"/>
    </source>
</evidence>
<dbReference type="InterPro" id="IPR000432">
    <property type="entry name" value="DNA_mismatch_repair_MutS_C"/>
</dbReference>
<dbReference type="Proteomes" id="UP000326921">
    <property type="component" value="Chromosome"/>
</dbReference>
<evidence type="ECO:0000259" key="4">
    <source>
        <dbReference type="SMART" id="SM00534"/>
    </source>
</evidence>
<dbReference type="GO" id="GO:0140664">
    <property type="term" value="F:ATP-dependent DNA damage sensor activity"/>
    <property type="evidence" value="ECO:0007669"/>
    <property type="project" value="InterPro"/>
</dbReference>
<dbReference type="Pfam" id="PF00488">
    <property type="entry name" value="MutS_V"/>
    <property type="match status" value="1"/>
</dbReference>
<gene>
    <name evidence="5" type="ORF">GFH32_08710</name>
</gene>
<dbReference type="PANTHER" id="PTHR11361:SF34">
    <property type="entry name" value="DNA MISMATCH REPAIR PROTEIN MSH1, MITOCHONDRIAL"/>
    <property type="match status" value="1"/>
</dbReference>
<dbReference type="GO" id="GO:0005524">
    <property type="term" value="F:ATP binding"/>
    <property type="evidence" value="ECO:0007669"/>
    <property type="project" value="UniProtKB-KW"/>
</dbReference>
<keyword evidence="6" id="KW-1185">Reference proteome</keyword>
<evidence type="ECO:0000256" key="2">
    <source>
        <dbReference type="ARBA" id="ARBA00022840"/>
    </source>
</evidence>
<evidence type="ECO:0000313" key="6">
    <source>
        <dbReference type="Proteomes" id="UP000326921"/>
    </source>
</evidence>
<dbReference type="AlphaFoldDB" id="A0A5Q0QFQ3"/>
<keyword evidence="1" id="KW-0547">Nucleotide-binding</keyword>
<dbReference type="InterPro" id="IPR027417">
    <property type="entry name" value="P-loop_NTPase"/>
</dbReference>
<name>A0A5Q0QFQ3_9SPHI</name>
<evidence type="ECO:0000313" key="5">
    <source>
        <dbReference type="EMBL" id="QGA26402.1"/>
    </source>
</evidence>
<dbReference type="RefSeq" id="WP_153511235.1">
    <property type="nucleotide sequence ID" value="NZ_CP045652.1"/>
</dbReference>
<dbReference type="Gene3D" id="3.40.50.300">
    <property type="entry name" value="P-loop containing nucleotide triphosphate hydrolases"/>
    <property type="match status" value="1"/>
</dbReference>
<sequence>MAATFLIDEQTLKDIQLRDFRGRTIFDFFDQAITEGGQDYFRDVFYTPLLNIEGIKARQTKIRRLEPVADVEFPFYRVIIKDLEKYIHASHSGASQGLSFLDFLGVRSPIYYYRKRSILEASEFLISSMKFYKEVNKHHPYEDMAEMIDLTQDCLSQLYKGKVFNTDKLKVNIFNIDSLDRLIRYELAAKLKKLICFFFEVDAYLAVAKISKSLGFCYPEVFPKNETGEIRMEGVYHIFHKAPVKNDVTLSNNKKIWFLTGANMAGKSSIIKTISSALYLTHIGFPVPADEIKTDLIDGVFTSINLQDNLELGYSHFYVEAIRLKEIVDQLPVDSNALIILDELFKGTNHSDASHAILDVMRNLAQVDGPYVIVSSHITELSQQLKDIPNIDFMRMKIEADENGLPVFTYKIAQGIAEEKLGMWLLKQSGVFTSIDRLKGGSAK</sequence>
<dbReference type="GO" id="GO:0030983">
    <property type="term" value="F:mismatched DNA binding"/>
    <property type="evidence" value="ECO:0007669"/>
    <property type="project" value="InterPro"/>
</dbReference>
<dbReference type="GO" id="GO:0006298">
    <property type="term" value="P:mismatch repair"/>
    <property type="evidence" value="ECO:0007669"/>
    <property type="project" value="InterPro"/>
</dbReference>
<dbReference type="EMBL" id="CP045652">
    <property type="protein sequence ID" value="QGA26402.1"/>
    <property type="molecule type" value="Genomic_DNA"/>
</dbReference>
<dbReference type="Gene3D" id="1.10.1420.10">
    <property type="match status" value="1"/>
</dbReference>
<dbReference type="InterPro" id="IPR045076">
    <property type="entry name" value="MutS"/>
</dbReference>
<protein>
    <recommendedName>
        <fullName evidence="4">DNA mismatch repair proteins mutS family domain-containing protein</fullName>
    </recommendedName>
</protein>
<dbReference type="KEGG" id="sphe:GFH32_08710"/>
<accession>A0A5Q0QFQ3</accession>
<keyword evidence="2" id="KW-0067">ATP-binding</keyword>
<dbReference type="SUPFAM" id="SSF48334">
    <property type="entry name" value="DNA repair protein MutS, domain III"/>
    <property type="match status" value="1"/>
</dbReference>
<proteinExistence type="predicted"/>
<dbReference type="PANTHER" id="PTHR11361">
    <property type="entry name" value="DNA MISMATCH REPAIR PROTEIN MUTS FAMILY MEMBER"/>
    <property type="match status" value="1"/>
</dbReference>
<dbReference type="SUPFAM" id="SSF52540">
    <property type="entry name" value="P-loop containing nucleoside triphosphate hydrolases"/>
    <property type="match status" value="1"/>
</dbReference>
<organism evidence="5 6">
    <name type="scientific">Sphingobacterium zhuxiongii</name>
    <dbReference type="NCBI Taxonomy" id="2662364"/>
    <lineage>
        <taxon>Bacteria</taxon>
        <taxon>Pseudomonadati</taxon>
        <taxon>Bacteroidota</taxon>
        <taxon>Sphingobacteriia</taxon>
        <taxon>Sphingobacteriales</taxon>
        <taxon>Sphingobacteriaceae</taxon>
        <taxon>Sphingobacterium</taxon>
    </lineage>
</organism>
<dbReference type="InterPro" id="IPR036187">
    <property type="entry name" value="DNA_mismatch_repair_MutS_sf"/>
</dbReference>
<reference evidence="5 6" key="1">
    <citation type="submission" date="2019-10" db="EMBL/GenBank/DDBJ databases">
        <authorList>
            <person name="Dong K."/>
        </authorList>
    </citation>
    <scope>NUCLEOTIDE SEQUENCE [LARGE SCALE GENOMIC DNA]</scope>
    <source>
        <strain evidence="6">dk4302</strain>
    </source>
</reference>
<feature type="domain" description="DNA mismatch repair proteins mutS family" evidence="4">
    <location>
        <begin position="254"/>
        <end position="437"/>
    </location>
</feature>